<evidence type="ECO:0000256" key="1">
    <source>
        <dbReference type="ARBA" id="ARBA00022837"/>
    </source>
</evidence>
<dbReference type="Gene3D" id="1.10.238.10">
    <property type="entry name" value="EF-hand"/>
    <property type="match status" value="1"/>
</dbReference>
<dbReference type="Pfam" id="PF13202">
    <property type="entry name" value="EF-hand_5"/>
    <property type="match status" value="1"/>
</dbReference>
<dbReference type="InterPro" id="IPR018247">
    <property type="entry name" value="EF_Hand_1_Ca_BS"/>
</dbReference>
<dbReference type="InterPro" id="IPR002048">
    <property type="entry name" value="EF_hand_dom"/>
</dbReference>
<protein>
    <recommendedName>
        <fullName evidence="2">EF-hand domain-containing protein</fullName>
    </recommendedName>
</protein>
<sequence length="151" mass="17423">MQTLRRKSSLLLLTDVNVVREHLIQYLSKRTGSTIRKMEFKEIVEKSGIDHLHSCPEKLFELIDRNNDGEIEVEELITTICEAAKLTINTEDEGLIFHLFDSDSSNTLNKREFGLLLQATLNAKLMTLIEDSTGIKYLEEHMKMEENIENL</sequence>
<evidence type="ECO:0000313" key="3">
    <source>
        <dbReference type="EMBL" id="CAE0676821.1"/>
    </source>
</evidence>
<organism evidence="3">
    <name type="scientific">Lotharella globosa</name>
    <dbReference type="NCBI Taxonomy" id="91324"/>
    <lineage>
        <taxon>Eukaryota</taxon>
        <taxon>Sar</taxon>
        <taxon>Rhizaria</taxon>
        <taxon>Cercozoa</taxon>
        <taxon>Chlorarachniophyceae</taxon>
        <taxon>Lotharella</taxon>
    </lineage>
</organism>
<dbReference type="EMBL" id="HBIV01040354">
    <property type="protein sequence ID" value="CAE0676821.1"/>
    <property type="molecule type" value="Transcribed_RNA"/>
</dbReference>
<dbReference type="SUPFAM" id="SSF47473">
    <property type="entry name" value="EF-hand"/>
    <property type="match status" value="1"/>
</dbReference>
<keyword evidence="1" id="KW-0106">Calcium</keyword>
<proteinExistence type="predicted"/>
<dbReference type="GO" id="GO:0005509">
    <property type="term" value="F:calcium ion binding"/>
    <property type="evidence" value="ECO:0007669"/>
    <property type="project" value="InterPro"/>
</dbReference>
<gene>
    <name evidence="3" type="ORF">LGLO00237_LOCUS28600</name>
</gene>
<dbReference type="InterPro" id="IPR011992">
    <property type="entry name" value="EF-hand-dom_pair"/>
</dbReference>
<dbReference type="PROSITE" id="PS50222">
    <property type="entry name" value="EF_HAND_2"/>
    <property type="match status" value="1"/>
</dbReference>
<feature type="domain" description="EF-hand" evidence="2">
    <location>
        <begin position="57"/>
        <end position="86"/>
    </location>
</feature>
<name>A0A7S3ZA60_9EUKA</name>
<dbReference type="PROSITE" id="PS00018">
    <property type="entry name" value="EF_HAND_1"/>
    <property type="match status" value="2"/>
</dbReference>
<dbReference type="AlphaFoldDB" id="A0A7S3ZA60"/>
<evidence type="ECO:0000259" key="2">
    <source>
        <dbReference type="PROSITE" id="PS50222"/>
    </source>
</evidence>
<accession>A0A7S3ZA60</accession>
<reference evidence="3" key="1">
    <citation type="submission" date="2021-01" db="EMBL/GenBank/DDBJ databases">
        <authorList>
            <person name="Corre E."/>
            <person name="Pelletier E."/>
            <person name="Niang G."/>
            <person name="Scheremetjew M."/>
            <person name="Finn R."/>
            <person name="Kale V."/>
            <person name="Holt S."/>
            <person name="Cochrane G."/>
            <person name="Meng A."/>
            <person name="Brown T."/>
            <person name="Cohen L."/>
        </authorList>
    </citation>
    <scope>NUCLEOTIDE SEQUENCE</scope>
    <source>
        <strain evidence="3">CCCM811</strain>
    </source>
</reference>